<keyword evidence="4" id="KW-1185">Reference proteome</keyword>
<name>A0A7W0BZE1_9BACL</name>
<proteinExistence type="predicted"/>
<sequence length="422" mass="49509">MSIKHKLARLKGHIARNEPTHQDETQVSSPAKTGDETIPYFERWLDFGVKPFFFDGEYCLIREVVYPLDYRHGQYHLGELHDVCSMWQQAPFTHPLSSKGHEVSDLFFFDTETTGLGSGTGHVIFLLGHARVYSDRVVVRQHFLPNPGAEIALYQSFLSEVDYTTLVTYNGKAFDWPKLKTRHTLIRDTVPKLPAFGHFDLYHAARRMWKQKLESVRLANVEKEILGIEREHDIPGFLAPMMYFDFLSTPHPERIFGVLQHNEMDILSLITLYIHLSKQILEANEMGGTLEQFETARWFAALGEINAAKEVYEHVAESDMQESIKAKWNLSLLYKKEKRYEEAVEIWKDLFQHSNDSLKMKAATELAKAYEHYFRKIEEAYNYAIQSYEIWKSLVRTYKQKDEEQEYELIKRINRLKRKMKT</sequence>
<organism evidence="3 4">
    <name type="scientific">Thermaerobacillus caldiproteolyticus</name>
    <dbReference type="NCBI Taxonomy" id="247480"/>
    <lineage>
        <taxon>Bacteria</taxon>
        <taxon>Bacillati</taxon>
        <taxon>Bacillota</taxon>
        <taxon>Bacilli</taxon>
        <taxon>Bacillales</taxon>
        <taxon>Anoxybacillaceae</taxon>
        <taxon>Thermaerobacillus</taxon>
    </lineage>
</organism>
<dbReference type="Gene3D" id="1.25.40.10">
    <property type="entry name" value="Tetratricopeptide repeat domain"/>
    <property type="match status" value="1"/>
</dbReference>
<dbReference type="InterPro" id="IPR011990">
    <property type="entry name" value="TPR-like_helical_dom_sf"/>
</dbReference>
<dbReference type="AlphaFoldDB" id="A0A7W0BZE1"/>
<feature type="domain" description="YprB ribonuclease H-like" evidence="2">
    <location>
        <begin position="108"/>
        <end position="276"/>
    </location>
</feature>
<dbReference type="PANTHER" id="PTHR38462:SF1">
    <property type="entry name" value="YPRB RIBONUCLEASE H-LIKE DOMAIN-CONTAINING PROTEIN"/>
    <property type="match status" value="1"/>
</dbReference>
<dbReference type="EMBL" id="JACDUT010000006">
    <property type="protein sequence ID" value="MBA2875500.1"/>
    <property type="molecule type" value="Genomic_DNA"/>
</dbReference>
<protein>
    <recommendedName>
        <fullName evidence="2">YprB ribonuclease H-like domain-containing protein</fullName>
    </recommendedName>
</protein>
<dbReference type="PANTHER" id="PTHR38462">
    <property type="entry name" value="EXONUCLEASE-LIKE PROTEIN"/>
    <property type="match status" value="1"/>
</dbReference>
<feature type="compositionally biased region" description="Basic and acidic residues" evidence="1">
    <location>
        <begin position="15"/>
        <end position="24"/>
    </location>
</feature>
<dbReference type="InterPro" id="IPR012337">
    <property type="entry name" value="RNaseH-like_sf"/>
</dbReference>
<dbReference type="GO" id="GO:0003676">
    <property type="term" value="F:nucleic acid binding"/>
    <property type="evidence" value="ECO:0007669"/>
    <property type="project" value="InterPro"/>
</dbReference>
<evidence type="ECO:0000259" key="2">
    <source>
        <dbReference type="Pfam" id="PF13482"/>
    </source>
</evidence>
<dbReference type="InterPro" id="IPR036397">
    <property type="entry name" value="RNaseH_sf"/>
</dbReference>
<dbReference type="Pfam" id="PF13482">
    <property type="entry name" value="RNase_H_2"/>
    <property type="match status" value="1"/>
</dbReference>
<evidence type="ECO:0000313" key="4">
    <source>
        <dbReference type="Proteomes" id="UP000523087"/>
    </source>
</evidence>
<dbReference type="InterPro" id="IPR038720">
    <property type="entry name" value="YprB_RNase_H-like_dom"/>
</dbReference>
<evidence type="ECO:0000313" key="3">
    <source>
        <dbReference type="EMBL" id="MBA2875500.1"/>
    </source>
</evidence>
<dbReference type="Proteomes" id="UP000523087">
    <property type="component" value="Unassembled WGS sequence"/>
</dbReference>
<dbReference type="SUPFAM" id="SSF53098">
    <property type="entry name" value="Ribonuclease H-like"/>
    <property type="match status" value="1"/>
</dbReference>
<accession>A0A7W0BZE1</accession>
<evidence type="ECO:0000256" key="1">
    <source>
        <dbReference type="SAM" id="MobiDB-lite"/>
    </source>
</evidence>
<dbReference type="Gene3D" id="3.30.420.10">
    <property type="entry name" value="Ribonuclease H-like superfamily/Ribonuclease H"/>
    <property type="match status" value="1"/>
</dbReference>
<gene>
    <name evidence="3" type="ORF">HNR31_002288</name>
</gene>
<reference evidence="3 4" key="1">
    <citation type="submission" date="2020-07" db="EMBL/GenBank/DDBJ databases">
        <title>Genomic Encyclopedia of Type Strains, Phase IV (KMG-IV): sequencing the most valuable type-strain genomes for metagenomic binning, comparative biology and taxonomic classification.</title>
        <authorList>
            <person name="Goeker M."/>
        </authorList>
    </citation>
    <scope>NUCLEOTIDE SEQUENCE [LARGE SCALE GENOMIC DNA]</scope>
    <source>
        <strain evidence="3 4">DSM 15730</strain>
    </source>
</reference>
<comment type="caution">
    <text evidence="3">The sequence shown here is derived from an EMBL/GenBank/DDBJ whole genome shotgun (WGS) entry which is preliminary data.</text>
</comment>
<feature type="region of interest" description="Disordered" evidence="1">
    <location>
        <begin position="14"/>
        <end position="34"/>
    </location>
</feature>
<dbReference type="SUPFAM" id="SSF48452">
    <property type="entry name" value="TPR-like"/>
    <property type="match status" value="1"/>
</dbReference>